<dbReference type="Proteomes" id="UP000285301">
    <property type="component" value="Unassembled WGS sequence"/>
</dbReference>
<gene>
    <name evidence="1" type="ORF">B4U79_04364</name>
</gene>
<reference evidence="1 2" key="1">
    <citation type="journal article" date="2018" name="Gigascience">
        <title>Genomes of trombidid mites reveal novel predicted allergens and laterally-transferred genes associated with secondary metabolism.</title>
        <authorList>
            <person name="Dong X."/>
            <person name="Chaisiri K."/>
            <person name="Xia D."/>
            <person name="Armstrong S.D."/>
            <person name="Fang Y."/>
            <person name="Donnelly M.J."/>
            <person name="Kadowaki T."/>
            <person name="McGarry J.W."/>
            <person name="Darby A.C."/>
            <person name="Makepeace B.L."/>
        </authorList>
    </citation>
    <scope>NUCLEOTIDE SEQUENCE [LARGE SCALE GENOMIC DNA]</scope>
    <source>
        <strain evidence="1">UoL-WK</strain>
    </source>
</reference>
<dbReference type="AlphaFoldDB" id="A0A3S3NQ19"/>
<keyword evidence="1" id="KW-0675">Receptor</keyword>
<evidence type="ECO:0000313" key="2">
    <source>
        <dbReference type="Proteomes" id="UP000285301"/>
    </source>
</evidence>
<dbReference type="EMBL" id="NCKU01014582">
    <property type="protein sequence ID" value="RWR99557.1"/>
    <property type="molecule type" value="Genomic_DNA"/>
</dbReference>
<protein>
    <submittedName>
        <fullName evidence="1">Atrial natriuretic peptide receptor 1-like protein</fullName>
    </submittedName>
</protein>
<name>A0A3S3NQ19_9ACAR</name>
<evidence type="ECO:0000313" key="1">
    <source>
        <dbReference type="EMBL" id="RWR99557.1"/>
    </source>
</evidence>
<keyword evidence="2" id="KW-1185">Reference proteome</keyword>
<proteinExistence type="predicted"/>
<feature type="non-terminal residue" evidence="1">
    <location>
        <position position="1"/>
    </location>
</feature>
<organism evidence="1 2">
    <name type="scientific">Dinothrombium tinctorium</name>
    <dbReference type="NCBI Taxonomy" id="1965070"/>
    <lineage>
        <taxon>Eukaryota</taxon>
        <taxon>Metazoa</taxon>
        <taxon>Ecdysozoa</taxon>
        <taxon>Arthropoda</taxon>
        <taxon>Chelicerata</taxon>
        <taxon>Arachnida</taxon>
        <taxon>Acari</taxon>
        <taxon>Acariformes</taxon>
        <taxon>Trombidiformes</taxon>
        <taxon>Prostigmata</taxon>
        <taxon>Anystina</taxon>
        <taxon>Parasitengona</taxon>
        <taxon>Trombidioidea</taxon>
        <taxon>Trombidiidae</taxon>
        <taxon>Dinothrombium</taxon>
    </lineage>
</organism>
<comment type="caution">
    <text evidence="1">The sequence shown here is derived from an EMBL/GenBank/DDBJ whole genome shotgun (WGS) entry which is preliminary data.</text>
</comment>
<accession>A0A3S3NQ19</accession>
<sequence>FELLLRPGSKPNLTETYTTIQVFRTRHGSRNISYATRILATFHGFRQIYERHEGMMIHWPNENGKAPLDVPYCGFMGAAPKCAIPAFSVDWTFKFAMITDIELIQGTGPFEAPDRAGRKKKNLDPDEILDRLRIGTSPPFRFTNACLLG</sequence>